<evidence type="ECO:0000313" key="4">
    <source>
        <dbReference type="Proteomes" id="UP000639051"/>
    </source>
</evidence>
<feature type="transmembrane region" description="Helical" evidence="2">
    <location>
        <begin position="50"/>
        <end position="72"/>
    </location>
</feature>
<proteinExistence type="predicted"/>
<protein>
    <recommendedName>
        <fullName evidence="5">Cell division protein FtsL</fullName>
    </recommendedName>
</protein>
<dbReference type="RefSeq" id="WP_189692232.1">
    <property type="nucleotide sequence ID" value="NZ_BNCM01000001.1"/>
</dbReference>
<gene>
    <name evidence="3" type="ORF">JJE72_08320</name>
</gene>
<keyword evidence="2" id="KW-0472">Membrane</keyword>
<reference evidence="3 4" key="1">
    <citation type="submission" date="2021-01" db="EMBL/GenBank/DDBJ databases">
        <title>Genome public.</title>
        <authorList>
            <person name="Liu C."/>
            <person name="Sun Q."/>
        </authorList>
    </citation>
    <scope>NUCLEOTIDE SEQUENCE [LARGE SCALE GENOMIC DNA]</scope>
    <source>
        <strain evidence="3 4">JC656</strain>
    </source>
</reference>
<dbReference type="EMBL" id="JAERRC010000020">
    <property type="protein sequence ID" value="MBL0705508.1"/>
    <property type="molecule type" value="Genomic_DNA"/>
</dbReference>
<keyword evidence="2" id="KW-0812">Transmembrane</keyword>
<evidence type="ECO:0000313" key="3">
    <source>
        <dbReference type="EMBL" id="MBL0705508.1"/>
    </source>
</evidence>
<keyword evidence="4" id="KW-1185">Reference proteome</keyword>
<accession>A0ABS1K222</accession>
<name>A0ABS1K222_9MICC</name>
<evidence type="ECO:0008006" key="5">
    <source>
        <dbReference type="Google" id="ProtNLM"/>
    </source>
</evidence>
<keyword evidence="2" id="KW-1133">Transmembrane helix</keyword>
<evidence type="ECO:0000256" key="2">
    <source>
        <dbReference type="SAM" id="Phobius"/>
    </source>
</evidence>
<feature type="compositionally biased region" description="Low complexity" evidence="1">
    <location>
        <begin position="174"/>
        <end position="194"/>
    </location>
</feature>
<comment type="caution">
    <text evidence="3">The sequence shown here is derived from an EMBL/GenBank/DDBJ whole genome shotgun (WGS) entry which is preliminary data.</text>
</comment>
<sequence>MSAAAQPRAAVVGTSALSAPLPGHRAAEGSPRRTPLALVRSLPVRRRAPFAIFCLGVLAAALIAVLVLNISVSTGQYQLVQLRNQQLTLEKQNQDLTQRVQNFEAPQNLAARAAQYGMVASTSNGQIDLKTLAVTGQAKAAVKGAPQGATIPAPAVPGQIAVVPAPTTKDPLEAKAASAAAAGSPAQPATAPAADLHGGSIPAPAQKTPGQ</sequence>
<organism evidence="3 4">
    <name type="scientific">Sinomonas cellulolyticus</name>
    <dbReference type="NCBI Taxonomy" id="2801916"/>
    <lineage>
        <taxon>Bacteria</taxon>
        <taxon>Bacillati</taxon>
        <taxon>Actinomycetota</taxon>
        <taxon>Actinomycetes</taxon>
        <taxon>Micrococcales</taxon>
        <taxon>Micrococcaceae</taxon>
        <taxon>Sinomonas</taxon>
    </lineage>
</organism>
<feature type="region of interest" description="Disordered" evidence="1">
    <location>
        <begin position="170"/>
        <end position="211"/>
    </location>
</feature>
<dbReference type="Proteomes" id="UP000639051">
    <property type="component" value="Unassembled WGS sequence"/>
</dbReference>
<evidence type="ECO:0000256" key="1">
    <source>
        <dbReference type="SAM" id="MobiDB-lite"/>
    </source>
</evidence>